<name>A0ABR7LKG9_9ACTN</name>
<dbReference type="EMBL" id="JABVEC010000003">
    <property type="protein sequence ID" value="MBC6465240.1"/>
    <property type="molecule type" value="Genomic_DNA"/>
</dbReference>
<keyword evidence="2" id="KW-1185">Reference proteome</keyword>
<reference evidence="1 2" key="1">
    <citation type="submission" date="2020-06" db="EMBL/GenBank/DDBJ databases">
        <title>Actinomadura xiongansis sp. nov., isolated from soil of Baiyangdian.</title>
        <authorList>
            <person name="Zhang X."/>
        </authorList>
    </citation>
    <scope>NUCLEOTIDE SEQUENCE [LARGE SCALE GENOMIC DNA]</scope>
    <source>
        <strain evidence="1 2">HBUM206468</strain>
    </source>
</reference>
<protein>
    <submittedName>
        <fullName evidence="1">Uncharacterized protein</fullName>
    </submittedName>
</protein>
<comment type="caution">
    <text evidence="1">The sequence shown here is derived from an EMBL/GenBank/DDBJ whole genome shotgun (WGS) entry which is preliminary data.</text>
</comment>
<proteinExistence type="predicted"/>
<dbReference type="RefSeq" id="WP_187242236.1">
    <property type="nucleotide sequence ID" value="NZ_BAAAOK010000014.1"/>
</dbReference>
<dbReference type="Proteomes" id="UP000805614">
    <property type="component" value="Unassembled WGS sequence"/>
</dbReference>
<gene>
    <name evidence="1" type="ORF">HKK74_07015</name>
</gene>
<organism evidence="1 2">
    <name type="scientific">Actinomadura alba</name>
    <dbReference type="NCBI Taxonomy" id="406431"/>
    <lineage>
        <taxon>Bacteria</taxon>
        <taxon>Bacillati</taxon>
        <taxon>Actinomycetota</taxon>
        <taxon>Actinomycetes</taxon>
        <taxon>Streptosporangiales</taxon>
        <taxon>Thermomonosporaceae</taxon>
        <taxon>Actinomadura</taxon>
    </lineage>
</organism>
<evidence type="ECO:0000313" key="1">
    <source>
        <dbReference type="EMBL" id="MBC6465240.1"/>
    </source>
</evidence>
<evidence type="ECO:0000313" key="2">
    <source>
        <dbReference type="Proteomes" id="UP000805614"/>
    </source>
</evidence>
<accession>A0ABR7LKG9</accession>
<sequence>MSQATGNVWVAAGDGYEVSLDGGELACRDDQGDACEPIPRRVLETRAYPAWALIHDPGDAEAALEVVAGLERAARSESSDAAATYEWLARKLPAPHLPVFWEHAGRALIRSGDAKRAAVAFGRAREAEETHALPVDETVWPASHLEFAAAGALSGKTTEGFAAGLRKRLEPVHAFEALTELAVVRTRSGSPPWPGLARQLTALARPAGRDATAEQQRLIERLLPLPAIRQTPFALWKAWRPALVPPAETTPGVRALLLDLFPVADDLDGWWLDLLDECGALAALTGDDPSGPEPLDGAAGWLTRAVVHPQRVRRDRTRRPLPRQIAALIPRMSARLAADATPVRLGESDRWDGPHGWDRFLRIIDVRVLEACLAHDVPVAPPAADAALGLGYWMSDRDPGEDLPALAADPGFAPLLHEAMDRFWDRGDLERVPALRPLLRAAAGGGPTGPAAISRHPMDDAKVASALYGLAERWGSSNDTGMLRGIQLAGRLLDGSLAPDALEPDGLRAVNGDMWLPLIGRIGAVALRAVAASTRDERRERLLALLEVWAETPFADTGARLRTGVAETERSAVRGEHGTAIAVGWAGEGRRRFIDVRDGAGEPPSLGPVTDVTDVPRGWGEADRLRRLVALVRDRGPVPWDPEAVGLLAGRTGLSRPAAALTLAGVPGSSGYNPPFLDANERKILRIKAAEADDARAELGGLTNEQRLDLLASVLPADPADLWEPGGLRAVAERVAETWNAEFGRRVGVPEETVAAAMALGTRLPAAEVCAALADPRAVPVLTTDVDSWVEKGKYGCTVASHDLAAWRFEGFLTTLALGVRWAYAELLAGDPVRVGAPEAVELLRERLAHPGLLLKAGSPGFGDETIEDLRARFGDEPYQGPEPLDVDSVDDGLTVATMGSWSPDLFFRPALLGEDARSQALLTTASYGTWTLTTVQ</sequence>